<dbReference type="Pfam" id="PF08378">
    <property type="entry name" value="NERD"/>
    <property type="match status" value="1"/>
</dbReference>
<gene>
    <name evidence="3" type="ORF">Mam01_12470</name>
</gene>
<keyword evidence="4" id="KW-1185">Reference proteome</keyword>
<evidence type="ECO:0000313" key="4">
    <source>
        <dbReference type="Proteomes" id="UP000651728"/>
    </source>
</evidence>
<protein>
    <recommendedName>
        <fullName evidence="2">NERD domain-containing protein</fullName>
    </recommendedName>
</protein>
<dbReference type="Proteomes" id="UP000651728">
    <property type="component" value="Unassembled WGS sequence"/>
</dbReference>
<proteinExistence type="predicted"/>
<keyword evidence="1" id="KW-1133">Transmembrane helix</keyword>
<name>A0ABQ4F8L6_9ACTN</name>
<feature type="transmembrane region" description="Helical" evidence="1">
    <location>
        <begin position="65"/>
        <end position="90"/>
    </location>
</feature>
<sequence length="262" mass="28426">MQTVGVGVPNGSIYVPKDEKFTGASPQNLYVTFWFAGRKNRLRIRAAIAVAGFVAGNMLGSRLGLNAFVAGVVLGALAGGVDWFVAWRLYERTAVWRGKRRGEVRTGRLLRLMLRRHGYRVMDGRAVPGEASIDHLVIGPGGVWIVDNEAWSPDTLIARYGERLFFDEKFGTSVAKGLISAAESMAALLTKETGIAVTIVPVLAVHGGKIKSWGGVLTGEGLTVAYPRRVAGWIRANGTTAYTEEQIDLLARTAARILRRMS</sequence>
<evidence type="ECO:0000313" key="3">
    <source>
        <dbReference type="EMBL" id="GIH31083.1"/>
    </source>
</evidence>
<accession>A0ABQ4F8L6</accession>
<feature type="transmembrane region" description="Helical" evidence="1">
    <location>
        <begin position="42"/>
        <end position="59"/>
    </location>
</feature>
<feature type="domain" description="NERD" evidence="2">
    <location>
        <begin position="100"/>
        <end position="203"/>
    </location>
</feature>
<keyword evidence="1" id="KW-0812">Transmembrane</keyword>
<comment type="caution">
    <text evidence="3">The sequence shown here is derived from an EMBL/GenBank/DDBJ whole genome shotgun (WGS) entry which is preliminary data.</text>
</comment>
<evidence type="ECO:0000256" key="1">
    <source>
        <dbReference type="SAM" id="Phobius"/>
    </source>
</evidence>
<keyword evidence="1" id="KW-0472">Membrane</keyword>
<dbReference type="InterPro" id="IPR011528">
    <property type="entry name" value="NERD"/>
</dbReference>
<dbReference type="EMBL" id="BOOB01000009">
    <property type="protein sequence ID" value="GIH31083.1"/>
    <property type="molecule type" value="Genomic_DNA"/>
</dbReference>
<evidence type="ECO:0000259" key="2">
    <source>
        <dbReference type="Pfam" id="PF08378"/>
    </source>
</evidence>
<organism evidence="3 4">
    <name type="scientific">Microbispora amethystogenes</name>
    <dbReference type="NCBI Taxonomy" id="1427754"/>
    <lineage>
        <taxon>Bacteria</taxon>
        <taxon>Bacillati</taxon>
        <taxon>Actinomycetota</taxon>
        <taxon>Actinomycetes</taxon>
        <taxon>Streptosporangiales</taxon>
        <taxon>Streptosporangiaceae</taxon>
        <taxon>Microbispora</taxon>
    </lineage>
</organism>
<reference evidence="3 4" key="1">
    <citation type="submission" date="2021-01" db="EMBL/GenBank/DDBJ databases">
        <title>Whole genome shotgun sequence of Microbispora amethystogenes NBRC 101907.</title>
        <authorList>
            <person name="Komaki H."/>
            <person name="Tamura T."/>
        </authorList>
    </citation>
    <scope>NUCLEOTIDE SEQUENCE [LARGE SCALE GENOMIC DNA]</scope>
    <source>
        <strain evidence="3 4">NBRC 101907</strain>
    </source>
</reference>